<name>A0ABW1ATK8_9RHOO</name>
<dbReference type="PANTHER" id="PTHR30024:SF47">
    <property type="entry name" value="TAURINE-BINDING PERIPLASMIC PROTEIN"/>
    <property type="match status" value="1"/>
</dbReference>
<dbReference type="EMBL" id="JBHSOG010000049">
    <property type="protein sequence ID" value="MFC5770321.1"/>
    <property type="molecule type" value="Genomic_DNA"/>
</dbReference>
<evidence type="ECO:0000256" key="2">
    <source>
        <dbReference type="ARBA" id="ARBA00010742"/>
    </source>
</evidence>
<accession>A0ABW1ATK8</accession>
<dbReference type="Pfam" id="PF13379">
    <property type="entry name" value="NMT1_2"/>
    <property type="match status" value="1"/>
</dbReference>
<evidence type="ECO:0000313" key="6">
    <source>
        <dbReference type="Proteomes" id="UP001595974"/>
    </source>
</evidence>
<dbReference type="PROSITE" id="PS51257">
    <property type="entry name" value="PROKAR_LIPOPROTEIN"/>
    <property type="match status" value="1"/>
</dbReference>
<feature type="signal peptide" evidence="4">
    <location>
        <begin position="1"/>
        <end position="19"/>
    </location>
</feature>
<reference evidence="6" key="1">
    <citation type="journal article" date="2019" name="Int. J. Syst. Evol. Microbiol.">
        <title>The Global Catalogue of Microorganisms (GCM) 10K type strain sequencing project: providing services to taxonomists for standard genome sequencing and annotation.</title>
        <authorList>
            <consortium name="The Broad Institute Genomics Platform"/>
            <consortium name="The Broad Institute Genome Sequencing Center for Infectious Disease"/>
            <person name="Wu L."/>
            <person name="Ma J."/>
        </authorList>
    </citation>
    <scope>NUCLEOTIDE SEQUENCE [LARGE SCALE GENOMIC DNA]</scope>
    <source>
        <strain evidence="6">SHR3</strain>
    </source>
</reference>
<keyword evidence="3 4" id="KW-0732">Signal</keyword>
<evidence type="ECO:0000313" key="5">
    <source>
        <dbReference type="EMBL" id="MFC5770321.1"/>
    </source>
</evidence>
<feature type="chain" id="PRO_5047186176" evidence="4">
    <location>
        <begin position="20"/>
        <end position="321"/>
    </location>
</feature>
<organism evidence="5 6">
    <name type="scientific">Thauera sinica</name>
    <dbReference type="NCBI Taxonomy" id="2665146"/>
    <lineage>
        <taxon>Bacteria</taxon>
        <taxon>Pseudomonadati</taxon>
        <taxon>Pseudomonadota</taxon>
        <taxon>Betaproteobacteria</taxon>
        <taxon>Rhodocyclales</taxon>
        <taxon>Zoogloeaceae</taxon>
        <taxon>Thauera</taxon>
    </lineage>
</organism>
<evidence type="ECO:0000256" key="4">
    <source>
        <dbReference type="SAM" id="SignalP"/>
    </source>
</evidence>
<comment type="caution">
    <text evidence="5">The sequence shown here is derived from an EMBL/GenBank/DDBJ whole genome shotgun (WGS) entry which is preliminary data.</text>
</comment>
<dbReference type="Gene3D" id="3.40.190.10">
    <property type="entry name" value="Periplasmic binding protein-like II"/>
    <property type="match status" value="2"/>
</dbReference>
<proteinExistence type="inferred from homology"/>
<dbReference type="SUPFAM" id="SSF53850">
    <property type="entry name" value="Periplasmic binding protein-like II"/>
    <property type="match status" value="1"/>
</dbReference>
<dbReference type="PANTHER" id="PTHR30024">
    <property type="entry name" value="ALIPHATIC SULFONATES-BINDING PROTEIN-RELATED"/>
    <property type="match status" value="1"/>
</dbReference>
<gene>
    <name evidence="5" type="ORF">ACFPTN_13135</name>
</gene>
<dbReference type="Proteomes" id="UP001595974">
    <property type="component" value="Unassembled WGS sequence"/>
</dbReference>
<dbReference type="RefSeq" id="WP_198363157.1">
    <property type="nucleotide sequence ID" value="NZ_JBHSOG010000049.1"/>
</dbReference>
<sequence>MMRLCVCLVCMLLLLSGCGEPPRAVLRVGVSPWVGYDPLVLAGELGLVDARRVRVVEVGSSSESLRGLRNGVLEAAALTLDEALRLADEGMAIRIVALLSLSDGADAVVARPPVATPADLRGKRIAVEDSAVGALVLARVLQAGKLERGDVSVLRVEASRQRIAAGSGNVDAVVAYEPIASLLRADGARTIFDSRRMPGEIVGLLVVCEGVLAERGDDVVELLAGWERGLAALRADTAGHAALLAPGIDLTAEQYHAILGGLTFLTLGDSVASFEGRAPAIAAAGRRTAESLREMGLIHGSGDWSALLAAEPARQALGGAR</sequence>
<evidence type="ECO:0000256" key="3">
    <source>
        <dbReference type="ARBA" id="ARBA00022729"/>
    </source>
</evidence>
<evidence type="ECO:0000256" key="1">
    <source>
        <dbReference type="ARBA" id="ARBA00004418"/>
    </source>
</evidence>
<comment type="similarity">
    <text evidence="2">Belongs to the bacterial solute-binding protein SsuA/TauA family.</text>
</comment>
<comment type="subcellular location">
    <subcellularLocation>
        <location evidence="1">Periplasm</location>
    </subcellularLocation>
</comment>
<keyword evidence="6" id="KW-1185">Reference proteome</keyword>
<protein>
    <submittedName>
        <fullName evidence="5">ABC transporter substrate-binding protein</fullName>
    </submittedName>
</protein>